<gene>
    <name evidence="2" type="ORF">OG929_31005</name>
</gene>
<feature type="chain" id="PRO_5046763612" evidence="1">
    <location>
        <begin position="24"/>
        <end position="161"/>
    </location>
</feature>
<keyword evidence="3" id="KW-1185">Reference proteome</keyword>
<name>A0ABZ1X303_9ACTN</name>
<reference evidence="2" key="1">
    <citation type="submission" date="2022-10" db="EMBL/GenBank/DDBJ databases">
        <title>The complete genomes of actinobacterial strains from the NBC collection.</title>
        <authorList>
            <person name="Joergensen T.S."/>
            <person name="Alvarez Arevalo M."/>
            <person name="Sterndorff E.B."/>
            <person name="Faurdal D."/>
            <person name="Vuksanovic O."/>
            <person name="Mourched A.-S."/>
            <person name="Charusanti P."/>
            <person name="Shaw S."/>
            <person name="Blin K."/>
            <person name="Weber T."/>
        </authorList>
    </citation>
    <scope>NUCLEOTIDE SEQUENCE</scope>
    <source>
        <strain evidence="2">NBC_00686</strain>
    </source>
</reference>
<evidence type="ECO:0000313" key="2">
    <source>
        <dbReference type="EMBL" id="WUT46459.1"/>
    </source>
</evidence>
<evidence type="ECO:0000256" key="1">
    <source>
        <dbReference type="SAM" id="SignalP"/>
    </source>
</evidence>
<dbReference type="Proteomes" id="UP001432168">
    <property type="component" value="Chromosome"/>
</dbReference>
<proteinExistence type="predicted"/>
<organism evidence="2 3">
    <name type="scientific">Streptomyces pseudovenezuelae</name>
    <dbReference type="NCBI Taxonomy" id="67350"/>
    <lineage>
        <taxon>Bacteria</taxon>
        <taxon>Bacillati</taxon>
        <taxon>Actinomycetota</taxon>
        <taxon>Actinomycetes</taxon>
        <taxon>Kitasatosporales</taxon>
        <taxon>Streptomycetaceae</taxon>
        <taxon>Streptomyces</taxon>
        <taxon>Streptomyces aurantiacus group</taxon>
    </lineage>
</organism>
<keyword evidence="1" id="KW-0732">Signal</keyword>
<evidence type="ECO:0000313" key="3">
    <source>
        <dbReference type="Proteomes" id="UP001432168"/>
    </source>
</evidence>
<accession>A0ABZ1X303</accession>
<dbReference type="EMBL" id="CP109011">
    <property type="protein sequence ID" value="WUT46459.1"/>
    <property type="molecule type" value="Genomic_DNA"/>
</dbReference>
<dbReference type="PROSITE" id="PS51257">
    <property type="entry name" value="PROKAR_LIPOPROTEIN"/>
    <property type="match status" value="1"/>
</dbReference>
<feature type="signal peptide" evidence="1">
    <location>
        <begin position="1"/>
        <end position="23"/>
    </location>
</feature>
<protein>
    <submittedName>
        <fullName evidence="2">Uncharacterized protein</fullName>
    </submittedName>
</protein>
<sequence>MRRRCVSGVALVAAAVGLLSGCAAVDLPLAGVRVGADGMPYALLRPCGDDSYRTPGLDGSVGDDGPVTTGWSVKRTRLSGDADFPLFSPPAAWDARHRGARRLLPQHHYTLGFGHYVTGDSYNGIVTFTTADLDALTPGQVWADSRAMSRHDFEKLAEDSC</sequence>
<dbReference type="RefSeq" id="WP_329267703.1">
    <property type="nucleotide sequence ID" value="NZ_CP109011.1"/>
</dbReference>